<feature type="domain" description="C2H2-type" evidence="13">
    <location>
        <begin position="23"/>
        <end position="50"/>
    </location>
</feature>
<keyword evidence="9" id="KW-0804">Transcription</keyword>
<reference evidence="14 15" key="1">
    <citation type="submission" date="2018-11" db="EMBL/GenBank/DDBJ databases">
        <authorList>
            <consortium name="Pathogen Informatics"/>
        </authorList>
    </citation>
    <scope>NUCLEOTIDE SEQUENCE [LARGE SCALE GENOMIC DNA]</scope>
    <source>
        <strain evidence="14 15">Egypt</strain>
    </source>
</reference>
<evidence type="ECO:0000313" key="15">
    <source>
        <dbReference type="Proteomes" id="UP000272942"/>
    </source>
</evidence>
<feature type="domain" description="C2H2-type" evidence="13">
    <location>
        <begin position="51"/>
        <end position="78"/>
    </location>
</feature>
<evidence type="ECO:0000256" key="6">
    <source>
        <dbReference type="ARBA" id="ARBA00022833"/>
    </source>
</evidence>
<protein>
    <recommendedName>
        <fullName evidence="13">C2H2-type domain-containing protein</fullName>
    </recommendedName>
</protein>
<comment type="subcellular location">
    <subcellularLocation>
        <location evidence="2">Nucleus</location>
    </subcellularLocation>
</comment>
<keyword evidence="4" id="KW-0677">Repeat</keyword>
<evidence type="ECO:0000256" key="11">
    <source>
        <dbReference type="PROSITE-ProRule" id="PRU00042"/>
    </source>
</evidence>
<keyword evidence="5 11" id="KW-0863">Zinc-finger</keyword>
<name>A0A3P8E3P7_9TREM</name>
<dbReference type="FunFam" id="3.30.160.60:FF:001289">
    <property type="entry name" value="Zinc finger protein 574"/>
    <property type="match status" value="1"/>
</dbReference>
<evidence type="ECO:0000256" key="7">
    <source>
        <dbReference type="ARBA" id="ARBA00023015"/>
    </source>
</evidence>
<dbReference type="Gene3D" id="3.30.160.60">
    <property type="entry name" value="Classic Zinc Finger"/>
    <property type="match status" value="3"/>
</dbReference>
<dbReference type="FunFam" id="3.30.160.60:FF:000774">
    <property type="entry name" value="Zinc finger protein"/>
    <property type="match status" value="1"/>
</dbReference>
<dbReference type="GO" id="GO:0000981">
    <property type="term" value="F:DNA-binding transcription factor activity, RNA polymerase II-specific"/>
    <property type="evidence" value="ECO:0007669"/>
    <property type="project" value="TreeGrafter"/>
</dbReference>
<evidence type="ECO:0000256" key="2">
    <source>
        <dbReference type="ARBA" id="ARBA00004123"/>
    </source>
</evidence>
<dbReference type="SMART" id="SM00355">
    <property type="entry name" value="ZnF_C2H2"/>
    <property type="match status" value="3"/>
</dbReference>
<keyword evidence="15" id="KW-1185">Reference proteome</keyword>
<dbReference type="PANTHER" id="PTHR23235">
    <property type="entry name" value="KRUEPPEL-LIKE TRANSCRIPTION FACTOR"/>
    <property type="match status" value="1"/>
</dbReference>
<dbReference type="Proteomes" id="UP000272942">
    <property type="component" value="Unassembled WGS sequence"/>
</dbReference>
<feature type="compositionally biased region" description="Low complexity" evidence="12">
    <location>
        <begin position="126"/>
        <end position="136"/>
    </location>
</feature>
<keyword evidence="7" id="KW-0805">Transcription regulation</keyword>
<dbReference type="PANTHER" id="PTHR23235:SF60">
    <property type="entry name" value="STRIPE, ISOFORM D"/>
    <property type="match status" value="1"/>
</dbReference>
<feature type="region of interest" description="Disordered" evidence="12">
    <location>
        <begin position="90"/>
        <end position="154"/>
    </location>
</feature>
<evidence type="ECO:0000256" key="3">
    <source>
        <dbReference type="ARBA" id="ARBA00022723"/>
    </source>
</evidence>
<dbReference type="GO" id="GO:0042802">
    <property type="term" value="F:identical protein binding"/>
    <property type="evidence" value="ECO:0007669"/>
    <property type="project" value="UniProtKB-ARBA"/>
</dbReference>
<dbReference type="OrthoDB" id="3437960at2759"/>
<keyword evidence="10" id="KW-0539">Nucleus</keyword>
<keyword evidence="3" id="KW-0479">Metal-binding</keyword>
<dbReference type="InterPro" id="IPR036236">
    <property type="entry name" value="Znf_C2H2_sf"/>
</dbReference>
<dbReference type="SUPFAM" id="SSF57667">
    <property type="entry name" value="beta-beta-alpha zinc fingers"/>
    <property type="match status" value="2"/>
</dbReference>
<evidence type="ECO:0000256" key="5">
    <source>
        <dbReference type="ARBA" id="ARBA00022771"/>
    </source>
</evidence>
<gene>
    <name evidence="14" type="ORF">ECPE_LOCUS1553</name>
</gene>
<dbReference type="Pfam" id="PF00096">
    <property type="entry name" value="zf-C2H2"/>
    <property type="match status" value="3"/>
</dbReference>
<comment type="function">
    <text evidence="1">May be involved in transcriptional regulation.</text>
</comment>
<dbReference type="AlphaFoldDB" id="A0A3P8E3P7"/>
<feature type="compositionally biased region" description="Low complexity" evidence="12">
    <location>
        <begin position="1"/>
        <end position="13"/>
    </location>
</feature>
<evidence type="ECO:0000256" key="1">
    <source>
        <dbReference type="ARBA" id="ARBA00003767"/>
    </source>
</evidence>
<feature type="domain" description="C2H2-type" evidence="13">
    <location>
        <begin position="79"/>
        <end position="101"/>
    </location>
</feature>
<evidence type="ECO:0000256" key="10">
    <source>
        <dbReference type="ARBA" id="ARBA00023242"/>
    </source>
</evidence>
<feature type="region of interest" description="Disordered" evidence="12">
    <location>
        <begin position="1"/>
        <end position="24"/>
    </location>
</feature>
<dbReference type="FunFam" id="3.30.160.60:FF:000496">
    <property type="entry name" value="Zinc finger with KRAB and SCAN domains 1"/>
    <property type="match status" value="1"/>
</dbReference>
<evidence type="ECO:0000256" key="8">
    <source>
        <dbReference type="ARBA" id="ARBA00023125"/>
    </source>
</evidence>
<evidence type="ECO:0000259" key="13">
    <source>
        <dbReference type="PROSITE" id="PS50157"/>
    </source>
</evidence>
<evidence type="ECO:0000256" key="4">
    <source>
        <dbReference type="ARBA" id="ARBA00022737"/>
    </source>
</evidence>
<dbReference type="GO" id="GO:0000978">
    <property type="term" value="F:RNA polymerase II cis-regulatory region sequence-specific DNA binding"/>
    <property type="evidence" value="ECO:0007669"/>
    <property type="project" value="TreeGrafter"/>
</dbReference>
<dbReference type="InterPro" id="IPR013087">
    <property type="entry name" value="Znf_C2H2_type"/>
</dbReference>
<feature type="non-terminal residue" evidence="14">
    <location>
        <position position="154"/>
    </location>
</feature>
<dbReference type="EMBL" id="UZAN01010848">
    <property type="protein sequence ID" value="VDP41098.1"/>
    <property type="molecule type" value="Genomic_DNA"/>
</dbReference>
<feature type="compositionally biased region" description="Basic and acidic residues" evidence="12">
    <location>
        <begin position="105"/>
        <end position="121"/>
    </location>
</feature>
<organism evidence="14 15">
    <name type="scientific">Echinostoma caproni</name>
    <dbReference type="NCBI Taxonomy" id="27848"/>
    <lineage>
        <taxon>Eukaryota</taxon>
        <taxon>Metazoa</taxon>
        <taxon>Spiralia</taxon>
        <taxon>Lophotrochozoa</taxon>
        <taxon>Platyhelminthes</taxon>
        <taxon>Trematoda</taxon>
        <taxon>Digenea</taxon>
        <taxon>Plagiorchiida</taxon>
        <taxon>Echinostomata</taxon>
        <taxon>Echinostomatoidea</taxon>
        <taxon>Echinostomatidae</taxon>
        <taxon>Echinostoma</taxon>
    </lineage>
</organism>
<proteinExistence type="predicted"/>
<keyword evidence="8" id="KW-0238">DNA-binding</keyword>
<dbReference type="PROSITE" id="PS50157">
    <property type="entry name" value="ZINC_FINGER_C2H2_2"/>
    <property type="match status" value="3"/>
</dbReference>
<evidence type="ECO:0000313" key="14">
    <source>
        <dbReference type="EMBL" id="VDP41098.1"/>
    </source>
</evidence>
<accession>A0A3P8E3P7</accession>
<sequence>MDSQTVSVSSSVSEKPGGGGKPHKCEACNKCFSRSDELTRHARIHTGAKPFKCVQCSREFSRSDHLTTHMRTHTGERPFVCEVCGRSFARSDERKRHSKIHQKSLHKDSAGSLSDKAHADRGAAVSSSTGSKTSSGNKRNAPARIVPDSRYTSG</sequence>
<keyword evidence="6" id="KW-0862">Zinc</keyword>
<dbReference type="GO" id="GO:0005634">
    <property type="term" value="C:nucleus"/>
    <property type="evidence" value="ECO:0007669"/>
    <property type="project" value="UniProtKB-SubCell"/>
</dbReference>
<evidence type="ECO:0000256" key="12">
    <source>
        <dbReference type="SAM" id="MobiDB-lite"/>
    </source>
</evidence>
<evidence type="ECO:0000256" key="9">
    <source>
        <dbReference type="ARBA" id="ARBA00023163"/>
    </source>
</evidence>
<dbReference type="GO" id="GO:0008270">
    <property type="term" value="F:zinc ion binding"/>
    <property type="evidence" value="ECO:0007669"/>
    <property type="project" value="UniProtKB-KW"/>
</dbReference>
<dbReference type="PROSITE" id="PS00028">
    <property type="entry name" value="ZINC_FINGER_C2H2_1"/>
    <property type="match status" value="3"/>
</dbReference>